<feature type="compositionally biased region" description="Basic and acidic residues" evidence="8">
    <location>
        <begin position="171"/>
        <end position="184"/>
    </location>
</feature>
<dbReference type="Pfam" id="PF00027">
    <property type="entry name" value="cNMP_binding"/>
    <property type="match status" value="1"/>
</dbReference>
<evidence type="ECO:0000256" key="2">
    <source>
        <dbReference type="ARBA" id="ARBA00022679"/>
    </source>
</evidence>
<evidence type="ECO:0000259" key="9">
    <source>
        <dbReference type="PROSITE" id="PS50042"/>
    </source>
</evidence>
<feature type="region of interest" description="Disordered" evidence="8">
    <location>
        <begin position="149"/>
        <end position="184"/>
    </location>
</feature>
<dbReference type="PROSITE" id="PS00889">
    <property type="entry name" value="CNMP_BINDING_2"/>
    <property type="match status" value="1"/>
</dbReference>
<dbReference type="PROSITE" id="PS00888">
    <property type="entry name" value="CNMP_BINDING_1"/>
    <property type="match status" value="1"/>
</dbReference>
<proteinExistence type="predicted"/>
<name>A0ABD1JA02_9TELE</name>
<dbReference type="GO" id="GO:0005524">
    <property type="term" value="F:ATP binding"/>
    <property type="evidence" value="ECO:0007669"/>
    <property type="project" value="UniProtKB-UniRule"/>
</dbReference>
<dbReference type="PROSITE" id="PS50042">
    <property type="entry name" value="CNMP_BINDING_3"/>
    <property type="match status" value="1"/>
</dbReference>
<dbReference type="InterPro" id="IPR014710">
    <property type="entry name" value="RmlC-like_jellyroll"/>
</dbReference>
<feature type="region of interest" description="Disordered" evidence="8">
    <location>
        <begin position="338"/>
        <end position="358"/>
    </location>
</feature>
<dbReference type="PROSITE" id="PS00107">
    <property type="entry name" value="PROTEIN_KINASE_ATP"/>
    <property type="match status" value="1"/>
</dbReference>
<dbReference type="PANTHER" id="PTHR24353">
    <property type="entry name" value="CYCLIC NUCLEOTIDE-DEPENDENT PROTEIN KINASE"/>
    <property type="match status" value="1"/>
</dbReference>
<dbReference type="Proteomes" id="UP001591681">
    <property type="component" value="Unassembled WGS sequence"/>
</dbReference>
<protein>
    <recommendedName>
        <fullName evidence="9">Cyclic nucleotide-binding domain-containing protein</fullName>
    </recommendedName>
</protein>
<feature type="compositionally biased region" description="Basic residues" evidence="8">
    <location>
        <begin position="161"/>
        <end position="170"/>
    </location>
</feature>
<keyword evidence="3 6" id="KW-0547">Nucleotide-binding</keyword>
<feature type="binding site" evidence="6">
    <location>
        <position position="413"/>
    </location>
    <ligand>
        <name>ATP</name>
        <dbReference type="ChEBI" id="CHEBI:30616"/>
    </ligand>
</feature>
<keyword evidence="7" id="KW-0175">Coiled coil</keyword>
<evidence type="ECO:0000256" key="6">
    <source>
        <dbReference type="PROSITE-ProRule" id="PRU10141"/>
    </source>
</evidence>
<dbReference type="AlphaFoldDB" id="A0ABD1JA02"/>
<feature type="region of interest" description="Disordered" evidence="8">
    <location>
        <begin position="1"/>
        <end position="40"/>
    </location>
</feature>
<dbReference type="SUPFAM" id="SSF51206">
    <property type="entry name" value="cAMP-binding domain-like"/>
    <property type="match status" value="1"/>
</dbReference>
<accession>A0ABD1JA02</accession>
<dbReference type="PRINTS" id="PR00103">
    <property type="entry name" value="CAMPKINASE"/>
</dbReference>
<dbReference type="SUPFAM" id="SSF56112">
    <property type="entry name" value="Protein kinase-like (PK-like)"/>
    <property type="match status" value="1"/>
</dbReference>
<dbReference type="InterPro" id="IPR018490">
    <property type="entry name" value="cNMP-bd_dom_sf"/>
</dbReference>
<dbReference type="SMART" id="SM00100">
    <property type="entry name" value="cNMP"/>
    <property type="match status" value="1"/>
</dbReference>
<feature type="domain" description="Cyclic nucleotide-binding" evidence="9">
    <location>
        <begin position="197"/>
        <end position="312"/>
    </location>
</feature>
<evidence type="ECO:0000256" key="7">
    <source>
        <dbReference type="SAM" id="Coils"/>
    </source>
</evidence>
<dbReference type="GO" id="GO:0004674">
    <property type="term" value="F:protein serine/threonine kinase activity"/>
    <property type="evidence" value="ECO:0007669"/>
    <property type="project" value="UniProtKB-KW"/>
</dbReference>
<dbReference type="InterPro" id="IPR017441">
    <property type="entry name" value="Protein_kinase_ATP_BS"/>
</dbReference>
<sequence>MGNGSIKGPRVEENGVGSSGAGQGVKVVSSGRGGGGGVEREAGLLRGRVARLEEELARRERELQAQEVQLQALRRELEAKLSQIDKLQDAIGYHHHGNAPWQCSPPLLPTVGIAGARQSRRLLSVINQAPVRFQRVAVEVHRRLRAKEGVSAEPTSGHFGPSHHHSKAHHLSGERARVRKDSSTRRLINEALMNNDFLKKLEQQHMREMVDCMYERVYAQQQLVIQEGQPGNYLYVLAEGLLEVIQNGKLLGQMRAGTAFGELAILYNCKRTATVKAVAESHIWALDRQTFQKIMMRSTQARNEEYFSFLRSNFNQMVGTYEELQAYLREYVEQLSRSDEKRNAVPQSPLRCDSSPEAQEQRRLREKLARLSSTACLHHLQPVATLGMGGFGRVELVKLKDEDTGFALKCIKKKHIVDTRQQEHIYSEKNILQQTHSKFIVKGIADSDLVHQSSKKHQAAAYTDSVKALQSESARALPAALTLYSVAK</sequence>
<keyword evidence="4" id="KW-0418">Kinase</keyword>
<evidence type="ECO:0000256" key="1">
    <source>
        <dbReference type="ARBA" id="ARBA00022527"/>
    </source>
</evidence>
<dbReference type="Gene3D" id="2.60.120.10">
    <property type="entry name" value="Jelly Rolls"/>
    <property type="match status" value="1"/>
</dbReference>
<evidence type="ECO:0000256" key="8">
    <source>
        <dbReference type="SAM" id="MobiDB-lite"/>
    </source>
</evidence>
<dbReference type="PANTHER" id="PTHR24353:SF155">
    <property type="match status" value="1"/>
</dbReference>
<dbReference type="InterPro" id="IPR018488">
    <property type="entry name" value="cNMP-bd_CS"/>
</dbReference>
<dbReference type="CDD" id="cd00038">
    <property type="entry name" value="CAP_ED"/>
    <property type="match status" value="1"/>
</dbReference>
<keyword evidence="5 6" id="KW-0067">ATP-binding</keyword>
<keyword evidence="11" id="KW-1185">Reference proteome</keyword>
<evidence type="ECO:0000256" key="3">
    <source>
        <dbReference type="ARBA" id="ARBA00022741"/>
    </source>
</evidence>
<evidence type="ECO:0000256" key="5">
    <source>
        <dbReference type="ARBA" id="ARBA00022840"/>
    </source>
</evidence>
<reference evidence="10 11" key="1">
    <citation type="submission" date="2024-09" db="EMBL/GenBank/DDBJ databases">
        <title>A chromosome-level genome assembly of Gray's grenadier anchovy, Coilia grayii.</title>
        <authorList>
            <person name="Fu Z."/>
        </authorList>
    </citation>
    <scope>NUCLEOTIDE SEQUENCE [LARGE SCALE GENOMIC DNA]</scope>
    <source>
        <strain evidence="10">G4</strain>
        <tissue evidence="10">Muscle</tissue>
    </source>
</reference>
<evidence type="ECO:0000313" key="11">
    <source>
        <dbReference type="Proteomes" id="UP001591681"/>
    </source>
</evidence>
<dbReference type="InterPro" id="IPR000595">
    <property type="entry name" value="cNMP-bd_dom"/>
</dbReference>
<organism evidence="10 11">
    <name type="scientific">Coilia grayii</name>
    <name type="common">Gray's grenadier anchovy</name>
    <dbReference type="NCBI Taxonomy" id="363190"/>
    <lineage>
        <taxon>Eukaryota</taxon>
        <taxon>Metazoa</taxon>
        <taxon>Chordata</taxon>
        <taxon>Craniata</taxon>
        <taxon>Vertebrata</taxon>
        <taxon>Euteleostomi</taxon>
        <taxon>Actinopterygii</taxon>
        <taxon>Neopterygii</taxon>
        <taxon>Teleostei</taxon>
        <taxon>Clupei</taxon>
        <taxon>Clupeiformes</taxon>
        <taxon>Clupeoidei</taxon>
        <taxon>Engraulidae</taxon>
        <taxon>Coilinae</taxon>
        <taxon>Coilia</taxon>
    </lineage>
</organism>
<comment type="caution">
    <text evidence="10">The sequence shown here is derived from an EMBL/GenBank/DDBJ whole genome shotgun (WGS) entry which is preliminary data.</text>
</comment>
<dbReference type="Gene3D" id="3.30.200.20">
    <property type="entry name" value="Phosphorylase Kinase, domain 1"/>
    <property type="match status" value="1"/>
</dbReference>
<dbReference type="InterPro" id="IPR011009">
    <property type="entry name" value="Kinase-like_dom_sf"/>
</dbReference>
<feature type="coiled-coil region" evidence="7">
    <location>
        <begin position="42"/>
        <end position="90"/>
    </location>
</feature>
<gene>
    <name evidence="10" type="ORF">ACEWY4_021183</name>
</gene>
<evidence type="ECO:0000313" key="10">
    <source>
        <dbReference type="EMBL" id="KAL2083410.1"/>
    </source>
</evidence>
<dbReference type="EMBL" id="JBHFQA010000018">
    <property type="protein sequence ID" value="KAL2083410.1"/>
    <property type="molecule type" value="Genomic_DNA"/>
</dbReference>
<evidence type="ECO:0000256" key="4">
    <source>
        <dbReference type="ARBA" id="ARBA00022777"/>
    </source>
</evidence>
<keyword evidence="1" id="KW-0723">Serine/threonine-protein kinase</keyword>
<keyword evidence="2" id="KW-0808">Transferase</keyword>
<dbReference type="FunFam" id="2.60.120.10:FF:000043">
    <property type="entry name" value="cGMP-dependent protein kinase"/>
    <property type="match status" value="1"/>
</dbReference>